<accession>A0A365PYJ8</accession>
<dbReference type="Proteomes" id="UP000252554">
    <property type="component" value="Unassembled WGS sequence"/>
</dbReference>
<proteinExistence type="predicted"/>
<name>A0A365PYJ8_9GAMM</name>
<gene>
    <name evidence="1" type="ORF">DQ403_00090</name>
</gene>
<dbReference type="EMBL" id="QNTV01000001">
    <property type="protein sequence ID" value="RBA62051.1"/>
    <property type="molecule type" value="Genomic_DNA"/>
</dbReference>
<organism evidence="1 2">
    <name type="scientific">Stutzerimonas zhaodongensis</name>
    <dbReference type="NCBI Taxonomy" id="1176257"/>
    <lineage>
        <taxon>Bacteria</taxon>
        <taxon>Pseudomonadati</taxon>
        <taxon>Pseudomonadota</taxon>
        <taxon>Gammaproteobacteria</taxon>
        <taxon>Pseudomonadales</taxon>
        <taxon>Pseudomonadaceae</taxon>
        <taxon>Stutzerimonas</taxon>
    </lineage>
</organism>
<sequence length="65" mass="7561">MQFQICRTDLALWTRPRVKLWAQRHALALRNAMRHGASLRFARDTEIILTSINKLTQTNLDSDVP</sequence>
<protein>
    <submittedName>
        <fullName evidence="1">Uncharacterized protein</fullName>
    </submittedName>
</protein>
<dbReference type="AlphaFoldDB" id="A0A365PYJ8"/>
<evidence type="ECO:0000313" key="1">
    <source>
        <dbReference type="EMBL" id="RBA62051.1"/>
    </source>
</evidence>
<reference evidence="1 2" key="1">
    <citation type="submission" date="2018-06" db="EMBL/GenBank/DDBJ databases">
        <title>Whole genome sequencing of four bacterial strains from South Shetland trench revealing bio-synthetic gene clusters.</title>
        <authorList>
            <person name="Abdel-Mageed W.M."/>
            <person name="Lehri B."/>
            <person name="Jarmusch S.A."/>
            <person name="Miranda K."/>
            <person name="Goodfellow M."/>
            <person name="Jaspars M."/>
            <person name="Karlyshev A.V."/>
        </authorList>
    </citation>
    <scope>NUCLEOTIDE SEQUENCE [LARGE SCALE GENOMIC DNA]</scope>
    <source>
        <strain evidence="1 2">SST2</strain>
    </source>
</reference>
<comment type="caution">
    <text evidence="1">The sequence shown here is derived from an EMBL/GenBank/DDBJ whole genome shotgun (WGS) entry which is preliminary data.</text>
</comment>
<evidence type="ECO:0000313" key="2">
    <source>
        <dbReference type="Proteomes" id="UP000252554"/>
    </source>
</evidence>